<keyword evidence="9" id="KW-1185">Reference proteome</keyword>
<dbReference type="InterPro" id="IPR026739">
    <property type="entry name" value="AP_beta"/>
</dbReference>
<evidence type="ECO:0000313" key="8">
    <source>
        <dbReference type="EMBL" id="KAK8882648.1"/>
    </source>
</evidence>
<dbReference type="InterPro" id="IPR011989">
    <property type="entry name" value="ARM-like"/>
</dbReference>
<dbReference type="Pfam" id="PF01602">
    <property type="entry name" value="Adaptin_N"/>
    <property type="match status" value="1"/>
</dbReference>
<keyword evidence="4" id="KW-0653">Protein transport</keyword>
<dbReference type="SUPFAM" id="SSF48371">
    <property type="entry name" value="ARM repeat"/>
    <property type="match status" value="1"/>
</dbReference>
<dbReference type="InterPro" id="IPR016024">
    <property type="entry name" value="ARM-type_fold"/>
</dbReference>
<dbReference type="InterPro" id="IPR002553">
    <property type="entry name" value="Clathrin/coatomer_adapt-like_N"/>
</dbReference>
<keyword evidence="5" id="KW-0472">Membrane</keyword>
<sequence length="728" mass="82143">MSNLGAVGSQDYENQNTTEPDNSKTTIPFSLEDQKAQTLEQISKLITSTQQTERSKAMKMLIAMVSKGHDMHDFAPFVTQQVASSDPQCRQLAYIFLNHYANECAETVLLSINTFQRSLTDNDPIIRALAIKMISSIPQRDIIPQIQSAVEQVIGDPSPYVKKAAAYAIIKAAELDPNYIDNYLPFIDRLMGETNPIAFSGAITAYWSICPMNIEFIHPRFRFICQNITKFDEFAQVFTLRSLAFYSRLCFKNPANEETEETETAFWDENPAKENISSDHLMVISAAKKCLNSLNPAVTLAAVSLLYYCAPASHLNVVARPLVRLLYDNSLSAQISLTTILTIATEHPTIFIPHLNHFFIRKNDNKTVQNLKFKVLTALTSPSNADTIINEIITYTGSTDLEFAALAVKTIGKNAMINQSIIPSCLVSLLRLMNRAEGPVLAETVLVIATILRLKRGTDDEAQALRNLCRKFTAIKEPTARAAVLSIVGDMHETHPEFAPQLLRYIAQNFANESPEVRLQSLTLAAKLIAVERERSGNDSQPSSQVPMYLLKICERDTEFDVRDRARFLVSLIESKSDKISKNLKTLLFPERQLPKWTTADEINDFQVGTFSHFFDREVPGYDQMIDWAPEEELPDENVRIPPKNQTFGGYVDTPQMNLNEEANNEEGLDMKAFFSDDEAAEYEEEEEEENQTAQGQPGEENVEYYEYEEEEKGDNPNNNNAYDNFFD</sequence>
<evidence type="ECO:0000256" key="1">
    <source>
        <dbReference type="ARBA" id="ARBA00004308"/>
    </source>
</evidence>
<evidence type="ECO:0000256" key="6">
    <source>
        <dbReference type="SAM" id="MobiDB-lite"/>
    </source>
</evidence>
<feature type="region of interest" description="Disordered" evidence="6">
    <location>
        <begin position="677"/>
        <end position="728"/>
    </location>
</feature>
<evidence type="ECO:0000256" key="2">
    <source>
        <dbReference type="ARBA" id="ARBA00006613"/>
    </source>
</evidence>
<feature type="compositionally biased region" description="Acidic residues" evidence="6">
    <location>
        <begin position="677"/>
        <end position="691"/>
    </location>
</feature>
<gene>
    <name evidence="8" type="ORF">M9Y10_045290</name>
</gene>
<feature type="compositionally biased region" description="Acidic residues" evidence="6">
    <location>
        <begin position="701"/>
        <end position="713"/>
    </location>
</feature>
<evidence type="ECO:0000313" key="9">
    <source>
        <dbReference type="Proteomes" id="UP001470230"/>
    </source>
</evidence>
<dbReference type="EMBL" id="JAPFFF010000009">
    <property type="protein sequence ID" value="KAK8882648.1"/>
    <property type="molecule type" value="Genomic_DNA"/>
</dbReference>
<protein>
    <recommendedName>
        <fullName evidence="7">Clathrin/coatomer adaptor adaptin-like N-terminal domain-containing protein</fullName>
    </recommendedName>
</protein>
<dbReference type="PANTHER" id="PTHR11134">
    <property type="entry name" value="ADAPTOR COMPLEX SUBUNIT BETA FAMILY MEMBER"/>
    <property type="match status" value="1"/>
</dbReference>
<comment type="subcellular location">
    <subcellularLocation>
        <location evidence="1">Endomembrane system</location>
    </subcellularLocation>
</comment>
<feature type="region of interest" description="Disordered" evidence="6">
    <location>
        <begin position="1"/>
        <end position="28"/>
    </location>
</feature>
<organism evidence="8 9">
    <name type="scientific">Tritrichomonas musculus</name>
    <dbReference type="NCBI Taxonomy" id="1915356"/>
    <lineage>
        <taxon>Eukaryota</taxon>
        <taxon>Metamonada</taxon>
        <taxon>Parabasalia</taxon>
        <taxon>Tritrichomonadida</taxon>
        <taxon>Tritrichomonadidae</taxon>
        <taxon>Tritrichomonas</taxon>
    </lineage>
</organism>
<dbReference type="Proteomes" id="UP001470230">
    <property type="component" value="Unassembled WGS sequence"/>
</dbReference>
<proteinExistence type="inferred from homology"/>
<dbReference type="Gene3D" id="1.25.10.10">
    <property type="entry name" value="Leucine-rich Repeat Variant"/>
    <property type="match status" value="1"/>
</dbReference>
<evidence type="ECO:0000256" key="4">
    <source>
        <dbReference type="ARBA" id="ARBA00022927"/>
    </source>
</evidence>
<reference evidence="8 9" key="1">
    <citation type="submission" date="2024-04" db="EMBL/GenBank/DDBJ databases">
        <title>Tritrichomonas musculus Genome.</title>
        <authorList>
            <person name="Alves-Ferreira E."/>
            <person name="Grigg M."/>
            <person name="Lorenzi H."/>
            <person name="Galac M."/>
        </authorList>
    </citation>
    <scope>NUCLEOTIDE SEQUENCE [LARGE SCALE GENOMIC DNA]</scope>
    <source>
        <strain evidence="8 9">EAF2021</strain>
    </source>
</reference>
<accession>A0ABR2JW14</accession>
<feature type="domain" description="Clathrin/coatomer adaptor adaptin-like N-terminal" evidence="7">
    <location>
        <begin position="40"/>
        <end position="576"/>
    </location>
</feature>
<evidence type="ECO:0000259" key="7">
    <source>
        <dbReference type="Pfam" id="PF01602"/>
    </source>
</evidence>
<evidence type="ECO:0000256" key="5">
    <source>
        <dbReference type="ARBA" id="ARBA00023136"/>
    </source>
</evidence>
<comment type="similarity">
    <text evidence="2">Belongs to the adaptor complexes large subunit family.</text>
</comment>
<comment type="caution">
    <text evidence="8">The sequence shown here is derived from an EMBL/GenBank/DDBJ whole genome shotgun (WGS) entry which is preliminary data.</text>
</comment>
<name>A0ABR2JW14_9EUKA</name>
<feature type="compositionally biased region" description="Polar residues" evidence="6">
    <location>
        <begin position="11"/>
        <end position="28"/>
    </location>
</feature>
<feature type="compositionally biased region" description="Low complexity" evidence="6">
    <location>
        <begin position="716"/>
        <end position="728"/>
    </location>
</feature>
<keyword evidence="3" id="KW-0813">Transport</keyword>
<evidence type="ECO:0000256" key="3">
    <source>
        <dbReference type="ARBA" id="ARBA00022448"/>
    </source>
</evidence>